<proteinExistence type="predicted"/>
<gene>
    <name evidence="2" type="ORF">AUJ66_04465</name>
</gene>
<evidence type="ECO:0000259" key="1">
    <source>
        <dbReference type="Pfam" id="PF18765"/>
    </source>
</evidence>
<dbReference type="PANTHER" id="PTHR43852:SF3">
    <property type="entry name" value="NUCLEOTIDYLTRANSFERASE"/>
    <property type="match status" value="1"/>
</dbReference>
<evidence type="ECO:0000313" key="3">
    <source>
        <dbReference type="Proteomes" id="UP000182278"/>
    </source>
</evidence>
<reference evidence="2 3" key="1">
    <citation type="journal article" date="2016" name="Environ. Microbiol.">
        <title>Genomic resolution of a cold subsurface aquifer community provides metabolic insights for novel microbes adapted to high CO concentrations.</title>
        <authorList>
            <person name="Probst A.J."/>
            <person name="Castelle C.J."/>
            <person name="Singh A."/>
            <person name="Brown C.T."/>
            <person name="Anantharaman K."/>
            <person name="Sharon I."/>
            <person name="Hug L.A."/>
            <person name="Burstein D."/>
            <person name="Emerson J.B."/>
            <person name="Thomas B.C."/>
            <person name="Banfield J.F."/>
        </authorList>
    </citation>
    <scope>NUCLEOTIDE SEQUENCE [LARGE SCALE GENOMIC DNA]</scope>
    <source>
        <strain evidence="2">CG1_02_38_46</strain>
    </source>
</reference>
<comment type="caution">
    <text evidence="2">The sequence shown here is derived from an EMBL/GenBank/DDBJ whole genome shotgun (WGS) entry which is preliminary data.</text>
</comment>
<dbReference type="Proteomes" id="UP000182278">
    <property type="component" value="Unassembled WGS sequence"/>
</dbReference>
<dbReference type="STRING" id="1817893.AUJ66_04465"/>
<organism evidence="2 3">
    <name type="scientific">Candidatus Desantisbacteria bacterium CG1_02_38_46</name>
    <dbReference type="NCBI Taxonomy" id="1817893"/>
    <lineage>
        <taxon>Bacteria</taxon>
        <taxon>Candidatus Desantisiibacteriota</taxon>
    </lineage>
</organism>
<dbReference type="InterPro" id="IPR041633">
    <property type="entry name" value="Polbeta"/>
</dbReference>
<dbReference type="InterPro" id="IPR052930">
    <property type="entry name" value="TA_antitoxin_MntA"/>
</dbReference>
<dbReference type="InterPro" id="IPR043519">
    <property type="entry name" value="NT_sf"/>
</dbReference>
<dbReference type="PANTHER" id="PTHR43852">
    <property type="entry name" value="NUCLEOTIDYLTRANSFERASE"/>
    <property type="match status" value="1"/>
</dbReference>
<name>A0A1J4SCD4_9BACT</name>
<dbReference type="SUPFAM" id="SSF81301">
    <property type="entry name" value="Nucleotidyltransferase"/>
    <property type="match status" value="1"/>
</dbReference>
<evidence type="ECO:0000313" key="2">
    <source>
        <dbReference type="EMBL" id="OIN97047.1"/>
    </source>
</evidence>
<dbReference type="NCBIfam" id="NF047752">
    <property type="entry name" value="MntA_antitoxin"/>
    <property type="match status" value="1"/>
</dbReference>
<feature type="domain" description="Polymerase beta nucleotidyltransferase" evidence="1">
    <location>
        <begin position="15"/>
        <end position="102"/>
    </location>
</feature>
<dbReference type="Pfam" id="PF18765">
    <property type="entry name" value="Polbeta"/>
    <property type="match status" value="1"/>
</dbReference>
<accession>A0A1J4SCD4</accession>
<dbReference type="EMBL" id="MNUO01000066">
    <property type="protein sequence ID" value="OIN97047.1"/>
    <property type="molecule type" value="Genomic_DNA"/>
</dbReference>
<dbReference type="Gene3D" id="3.30.460.10">
    <property type="entry name" value="Beta Polymerase, domain 2"/>
    <property type="match status" value="1"/>
</dbReference>
<sequence>MKSKFVFTEDQKKDINEIGQNCNLQFIILYGSFATNHAREDSDMDIAVKGYKEISFQEILDIFDSLSRLFPGKNLDVKSLHKVDPFFRFQVMRDGILLYGNKTDYLDFKAYAYRDYQESKSLLRLQSQLVEKRLSYLKGLYD</sequence>
<protein>
    <recommendedName>
        <fullName evidence="1">Polymerase beta nucleotidyltransferase domain-containing protein</fullName>
    </recommendedName>
</protein>
<dbReference type="CDD" id="cd05403">
    <property type="entry name" value="NT_KNTase_like"/>
    <property type="match status" value="1"/>
</dbReference>
<dbReference type="AlphaFoldDB" id="A0A1J4SCD4"/>